<keyword evidence="2" id="KW-1185">Reference proteome</keyword>
<reference evidence="1 2" key="1">
    <citation type="submission" date="2016-10" db="EMBL/GenBank/DDBJ databases">
        <authorList>
            <person name="de Groot N.N."/>
        </authorList>
    </citation>
    <scope>NUCLEOTIDE SEQUENCE [LARGE SCALE GENOMIC DNA]</scope>
    <source>
        <strain evidence="1 2">DSM 21741</strain>
    </source>
</reference>
<sequence>MAELRRAWEAVADGQFQIPSSIDASASPQQRKALWTPKDGERVVTVAGCVGSCGASTVALALASTADGPARVVECCPSTASGLAAATTAELGVKPSGWAEGTRGDVIIQRTSSGVIRPEDVPSPPSGDQLALTVLDAGWRTEQLLDTICWLTDQIRGDAPAVAVAVATVPGLRQLEVVLSALGPVAVAAVVGPAYRRWPTALKGSRGAGLRRLEAAGRLVVVPHDRRLALHGLDSTPLPAPLLEAARQIHSLLAAGEGNQR</sequence>
<dbReference type="OrthoDB" id="3766363at2"/>
<evidence type="ECO:0008006" key="3">
    <source>
        <dbReference type="Google" id="ProtNLM"/>
    </source>
</evidence>
<dbReference type="RefSeq" id="WP_157720503.1">
    <property type="nucleotide sequence ID" value="NZ_LT629749.1"/>
</dbReference>
<dbReference type="Proteomes" id="UP000199092">
    <property type="component" value="Chromosome I"/>
</dbReference>
<protein>
    <recommendedName>
        <fullName evidence="3">MinD-like ATPase involved in chromosome partitioning or flagellar assembly</fullName>
    </recommendedName>
</protein>
<gene>
    <name evidence="1" type="ORF">SAMN04488543_2816</name>
</gene>
<dbReference type="EMBL" id="LT629749">
    <property type="protein sequence ID" value="SDT00124.1"/>
    <property type="molecule type" value="Genomic_DNA"/>
</dbReference>
<organism evidence="1 2">
    <name type="scientific">Friedmanniella luteola</name>
    <dbReference type="NCBI Taxonomy" id="546871"/>
    <lineage>
        <taxon>Bacteria</taxon>
        <taxon>Bacillati</taxon>
        <taxon>Actinomycetota</taxon>
        <taxon>Actinomycetes</taxon>
        <taxon>Propionibacteriales</taxon>
        <taxon>Nocardioidaceae</taxon>
        <taxon>Friedmanniella</taxon>
    </lineage>
</organism>
<dbReference type="AlphaFoldDB" id="A0A1H1WSS1"/>
<accession>A0A1H1WSS1</accession>
<proteinExistence type="predicted"/>
<dbReference type="STRING" id="546871.SAMN04488543_2816"/>
<name>A0A1H1WSS1_9ACTN</name>
<evidence type="ECO:0000313" key="2">
    <source>
        <dbReference type="Proteomes" id="UP000199092"/>
    </source>
</evidence>
<evidence type="ECO:0000313" key="1">
    <source>
        <dbReference type="EMBL" id="SDT00124.1"/>
    </source>
</evidence>